<dbReference type="RefSeq" id="WP_366923774.1">
    <property type="nucleotide sequence ID" value="NZ_CP121694.1"/>
</dbReference>
<dbReference type="InterPro" id="IPR014710">
    <property type="entry name" value="RmlC-like_jellyroll"/>
</dbReference>
<sequence length="160" mass="18398">MEWKKGTIDGVITQKLVKYVDERGFLTETVRLDQLPEGLQPVMSYVSYTEPGVSRGPHEHEEQTDIFAFIGPGNFKVRLWDNREGSETYGKYMEFYVGQDSPTTVVIPPGIVHGYKNVSKTERGMVINYPDRLFMGWGKKELIDEIRHEDDTTSPFQMES</sequence>
<name>A0AAU0UKI2_9FIRM</name>
<reference evidence="1 2" key="1">
    <citation type="submission" date="2023-04" db="EMBL/GenBank/DDBJ databases">
        <authorList>
            <person name="Hsu D."/>
        </authorList>
    </citation>
    <scope>NUCLEOTIDE SEQUENCE [LARGE SCALE GENOMIC DNA]</scope>
    <source>
        <strain evidence="1 2">MK1</strain>
    </source>
</reference>
<dbReference type="GO" id="GO:0019305">
    <property type="term" value="P:dTDP-rhamnose biosynthetic process"/>
    <property type="evidence" value="ECO:0007669"/>
    <property type="project" value="TreeGrafter"/>
</dbReference>
<dbReference type="GO" id="GO:0008830">
    <property type="term" value="F:dTDP-4-dehydrorhamnose 3,5-epimerase activity"/>
    <property type="evidence" value="ECO:0007669"/>
    <property type="project" value="InterPro"/>
</dbReference>
<dbReference type="EMBL" id="CP121694">
    <property type="protein sequence ID" value="WRO20897.1"/>
    <property type="molecule type" value="Genomic_DNA"/>
</dbReference>
<dbReference type="InterPro" id="IPR000888">
    <property type="entry name" value="RmlC-like"/>
</dbReference>
<protein>
    <submittedName>
        <fullName evidence="1">dTDP-4-dehydrorhamnose 3,5-epimerase family protein</fullName>
    </submittedName>
</protein>
<dbReference type="Gene3D" id="2.60.120.10">
    <property type="entry name" value="Jelly Rolls"/>
    <property type="match status" value="1"/>
</dbReference>
<gene>
    <name evidence="1" type="ORF">MFMK1_000687</name>
</gene>
<dbReference type="InterPro" id="IPR011051">
    <property type="entry name" value="RmlC_Cupin_sf"/>
</dbReference>
<dbReference type="PANTHER" id="PTHR21047:SF2">
    <property type="entry name" value="THYMIDINE DIPHOSPHO-4-KETO-RHAMNOSE 3,5-EPIMERASE"/>
    <property type="match status" value="1"/>
</dbReference>
<dbReference type="SUPFAM" id="SSF51182">
    <property type="entry name" value="RmlC-like cupins"/>
    <property type="match status" value="1"/>
</dbReference>
<accession>A0AAU0UKI2</accession>
<evidence type="ECO:0000313" key="1">
    <source>
        <dbReference type="EMBL" id="WRO20897.1"/>
    </source>
</evidence>
<dbReference type="Proteomes" id="UP001329915">
    <property type="component" value="Chromosome"/>
</dbReference>
<evidence type="ECO:0000313" key="2">
    <source>
        <dbReference type="Proteomes" id="UP001329915"/>
    </source>
</evidence>
<dbReference type="Pfam" id="PF00908">
    <property type="entry name" value="dTDP_sugar_isom"/>
    <property type="match status" value="1"/>
</dbReference>
<dbReference type="GO" id="GO:0005829">
    <property type="term" value="C:cytosol"/>
    <property type="evidence" value="ECO:0007669"/>
    <property type="project" value="TreeGrafter"/>
</dbReference>
<organism evidence="1 2">
    <name type="scientific">Metallumcola ferriviriculae</name>
    <dbReference type="NCBI Taxonomy" id="3039180"/>
    <lineage>
        <taxon>Bacteria</taxon>
        <taxon>Bacillati</taxon>
        <taxon>Bacillota</taxon>
        <taxon>Clostridia</taxon>
        <taxon>Neomoorellales</taxon>
        <taxon>Desulfitibacteraceae</taxon>
        <taxon>Metallumcola</taxon>
    </lineage>
</organism>
<dbReference type="KEGG" id="dbc:MFMK1_000687"/>
<dbReference type="PANTHER" id="PTHR21047">
    <property type="entry name" value="DTDP-6-DEOXY-D-GLUCOSE-3,5 EPIMERASE"/>
    <property type="match status" value="1"/>
</dbReference>
<keyword evidence="2" id="KW-1185">Reference proteome</keyword>
<dbReference type="GO" id="GO:0000271">
    <property type="term" value="P:polysaccharide biosynthetic process"/>
    <property type="evidence" value="ECO:0007669"/>
    <property type="project" value="TreeGrafter"/>
</dbReference>
<proteinExistence type="predicted"/>
<dbReference type="AlphaFoldDB" id="A0AAU0UKI2"/>